<accession>A0A2A6DWH4</accession>
<gene>
    <name evidence="13" type="ORF">BLM47_12660</name>
</gene>
<dbReference type="PANTHER" id="PTHR43284:SF1">
    <property type="entry name" value="ASPARAGINE SYNTHETASE"/>
    <property type="match status" value="1"/>
</dbReference>
<dbReference type="Gene3D" id="3.60.20.10">
    <property type="entry name" value="Glutamine Phosphoribosylpyrophosphate, subunit 1, domain 1"/>
    <property type="match status" value="1"/>
</dbReference>
<keyword evidence="4 10" id="KW-0547">Nucleotide-binding</keyword>
<dbReference type="SUPFAM" id="SSF56235">
    <property type="entry name" value="N-terminal nucleophile aminohydrolases (Ntn hydrolases)"/>
    <property type="match status" value="1"/>
</dbReference>
<dbReference type="AlphaFoldDB" id="A0A2A6DWH4"/>
<evidence type="ECO:0000256" key="8">
    <source>
        <dbReference type="ARBA" id="ARBA00048741"/>
    </source>
</evidence>
<proteinExistence type="inferred from homology"/>
<comment type="pathway">
    <text evidence="1">Amino-acid biosynthesis; L-asparagine biosynthesis; L-asparagine from L-aspartate (L-Gln route): step 1/1.</text>
</comment>
<feature type="binding site" evidence="10">
    <location>
        <position position="284"/>
    </location>
    <ligand>
        <name>ATP</name>
        <dbReference type="ChEBI" id="CHEBI:30616"/>
    </ligand>
</feature>
<feature type="site" description="Important for beta-aspartyl-AMP intermediate formation" evidence="11">
    <location>
        <position position="358"/>
    </location>
</feature>
<evidence type="ECO:0000256" key="4">
    <source>
        <dbReference type="ARBA" id="ARBA00022741"/>
    </source>
</evidence>
<dbReference type="PROSITE" id="PS51278">
    <property type="entry name" value="GATASE_TYPE_2"/>
    <property type="match status" value="1"/>
</dbReference>
<keyword evidence="6 9" id="KW-0061">Asparagine biosynthesis</keyword>
<evidence type="ECO:0000256" key="10">
    <source>
        <dbReference type="PIRSR" id="PIRSR001589-2"/>
    </source>
</evidence>
<evidence type="ECO:0000256" key="3">
    <source>
        <dbReference type="ARBA" id="ARBA00012737"/>
    </source>
</evidence>
<dbReference type="EMBL" id="MOXJ01000040">
    <property type="protein sequence ID" value="PDO09418.1"/>
    <property type="molecule type" value="Genomic_DNA"/>
</dbReference>
<protein>
    <recommendedName>
        <fullName evidence="3">asparagine synthase (glutamine-hydrolyzing)</fullName>
        <ecNumber evidence="3">6.3.5.4</ecNumber>
    </recommendedName>
</protein>
<organism evidence="13 14">
    <name type="scientific">Candidatus Reconcilbacillus cellulovorans</name>
    <dbReference type="NCBI Taxonomy" id="1906605"/>
    <lineage>
        <taxon>Bacteria</taxon>
        <taxon>Bacillati</taxon>
        <taxon>Bacillota</taxon>
        <taxon>Bacilli</taxon>
        <taxon>Bacillales</taxon>
        <taxon>Paenibacillaceae</taxon>
        <taxon>Candidatus Reconcilbacillus</taxon>
    </lineage>
</organism>
<dbReference type="SUPFAM" id="SSF52402">
    <property type="entry name" value="Adenine nucleotide alpha hydrolases-like"/>
    <property type="match status" value="1"/>
</dbReference>
<keyword evidence="9" id="KW-0028">Amino-acid biosynthesis</keyword>
<evidence type="ECO:0000313" key="13">
    <source>
        <dbReference type="EMBL" id="PDO09418.1"/>
    </source>
</evidence>
<dbReference type="PIRSF" id="PIRSF001589">
    <property type="entry name" value="Asn_synthetase_glu-h"/>
    <property type="match status" value="1"/>
</dbReference>
<keyword evidence="5 10" id="KW-0067">ATP-binding</keyword>
<dbReference type="InterPro" id="IPR001962">
    <property type="entry name" value="Asn_synthase"/>
</dbReference>
<evidence type="ECO:0000256" key="1">
    <source>
        <dbReference type="ARBA" id="ARBA00005187"/>
    </source>
</evidence>
<dbReference type="CDD" id="cd01991">
    <property type="entry name" value="Asn_synthase_B_C"/>
    <property type="match status" value="1"/>
</dbReference>
<dbReference type="GO" id="GO:0004066">
    <property type="term" value="F:asparagine synthase (glutamine-hydrolyzing) activity"/>
    <property type="evidence" value="ECO:0007669"/>
    <property type="project" value="UniProtKB-EC"/>
</dbReference>
<evidence type="ECO:0000256" key="6">
    <source>
        <dbReference type="ARBA" id="ARBA00022888"/>
    </source>
</evidence>
<dbReference type="GO" id="GO:0006529">
    <property type="term" value="P:asparagine biosynthetic process"/>
    <property type="evidence" value="ECO:0007669"/>
    <property type="project" value="UniProtKB-KW"/>
</dbReference>
<reference evidence="13 14" key="1">
    <citation type="submission" date="2016-12" db="EMBL/GenBank/DDBJ databases">
        <title>Candidatus Reconcilibacillus cellulovorans genome.</title>
        <authorList>
            <person name="Kolinko S."/>
            <person name="Wu Y.-W."/>
            <person name="Tachea F."/>
            <person name="Denzel E."/>
            <person name="Hiras J."/>
            <person name="Baecker N."/>
            <person name="Chan L.J."/>
            <person name="Eichorst S.A."/>
            <person name="Frey D."/>
            <person name="Adams P.D."/>
            <person name="Pray T."/>
            <person name="Tanjore D."/>
            <person name="Petzold C.J."/>
            <person name="Gladden J.M."/>
            <person name="Simmons B.A."/>
            <person name="Singer S.W."/>
        </authorList>
    </citation>
    <scope>NUCLEOTIDE SEQUENCE [LARGE SCALE GENOMIC DNA]</scope>
    <source>
        <strain evidence="13">JTherm</strain>
    </source>
</reference>
<keyword evidence="7 9" id="KW-0315">Glutamine amidotransferase</keyword>
<dbReference type="PANTHER" id="PTHR43284">
    <property type="entry name" value="ASPARAGINE SYNTHETASE (GLUTAMINE-HYDROLYZING)"/>
    <property type="match status" value="1"/>
</dbReference>
<evidence type="ECO:0000256" key="9">
    <source>
        <dbReference type="PIRSR" id="PIRSR001589-1"/>
    </source>
</evidence>
<dbReference type="Proteomes" id="UP000243688">
    <property type="component" value="Unassembled WGS sequence"/>
</dbReference>
<feature type="binding site" evidence="10">
    <location>
        <position position="99"/>
    </location>
    <ligand>
        <name>L-glutamine</name>
        <dbReference type="ChEBI" id="CHEBI:58359"/>
    </ligand>
</feature>
<evidence type="ECO:0000256" key="2">
    <source>
        <dbReference type="ARBA" id="ARBA00005752"/>
    </source>
</evidence>
<evidence type="ECO:0000259" key="12">
    <source>
        <dbReference type="PROSITE" id="PS51278"/>
    </source>
</evidence>
<dbReference type="InterPro" id="IPR006426">
    <property type="entry name" value="Asn_synth_AEB"/>
</dbReference>
<evidence type="ECO:0000256" key="11">
    <source>
        <dbReference type="PIRSR" id="PIRSR001589-3"/>
    </source>
</evidence>
<dbReference type="Pfam" id="PF00733">
    <property type="entry name" value="Asn_synthase"/>
    <property type="match status" value="1"/>
</dbReference>
<feature type="active site" description="For GATase activity" evidence="9">
    <location>
        <position position="2"/>
    </location>
</feature>
<dbReference type="InterPro" id="IPR029055">
    <property type="entry name" value="Ntn_hydrolases_N"/>
</dbReference>
<dbReference type="InterPro" id="IPR033738">
    <property type="entry name" value="AsnB_N"/>
</dbReference>
<evidence type="ECO:0000256" key="5">
    <source>
        <dbReference type="ARBA" id="ARBA00022840"/>
    </source>
</evidence>
<dbReference type="InterPro" id="IPR014729">
    <property type="entry name" value="Rossmann-like_a/b/a_fold"/>
</dbReference>
<feature type="binding site" evidence="10">
    <location>
        <begin position="356"/>
        <end position="357"/>
    </location>
    <ligand>
        <name>ATP</name>
        <dbReference type="ChEBI" id="CHEBI:30616"/>
    </ligand>
</feature>
<comment type="similarity">
    <text evidence="2">Belongs to the asparagine synthetase family.</text>
</comment>
<sequence length="635" mass="72938">MCGIAGMVCFEPTVPDEALLRAMIGPIAHRGPDDEGIWRERHVGFGFRRLSIIDLAEGRQPMSNEDGTVWIVFNGEIYNYLELRRELESRGHWFRTRTDTETILHLYEEYGADCVRRLRGMFAFAIWDVRRRELFAARDWFGIKPFYYVSEPGRFLFASEIKSLLAAGVPRRLRVESLLKYATFQYVPDPNTMFEGIWKLPPAHAMWVSADGRIEFVRYWDPLFEPEERPLGEYVEELRERLKDSVRAHLVSDVPRGCFLSSGIDSSSIAAMMRQFEPICTFSVGFEGPNNETEIAERIATAIGTEHYAKVIGRDEFFDSVPKAVWHQDEPVADPSAIAIYHLAELAREHVTVVLSGEGADELFGGYRIYREPLAVSPFSRLPGPLLRILHRLFRLLPKGLYGRNYLLRATTPLEERFFGNARIFTEEAKAELFRVGRELLDRREASPVETVRSLYVRTKRLDPVSRMQYVDLNLWLPGDILMKADKMTMAHSLELRVPFLDKELFELARRIPAHYRIAEGTTKYVLRKAMEGVVPDFVLNRPKLGFPVPISRWLAGPYGATVFEQIREAGVDDLIDLGYVERLWQEHRGQKADHARKLWVVYIFALWHVAFIQEMQSADVFAGRAAAGRAATVS</sequence>
<dbReference type="NCBIfam" id="TIGR01536">
    <property type="entry name" value="asn_synth_AEB"/>
    <property type="match status" value="1"/>
</dbReference>
<dbReference type="InterPro" id="IPR017932">
    <property type="entry name" value="GATase_2_dom"/>
</dbReference>
<feature type="domain" description="Glutamine amidotransferase type-2" evidence="12">
    <location>
        <begin position="2"/>
        <end position="211"/>
    </location>
</feature>
<evidence type="ECO:0000313" key="14">
    <source>
        <dbReference type="Proteomes" id="UP000243688"/>
    </source>
</evidence>
<dbReference type="GO" id="GO:0005829">
    <property type="term" value="C:cytosol"/>
    <property type="evidence" value="ECO:0007669"/>
    <property type="project" value="TreeGrafter"/>
</dbReference>
<dbReference type="Gene3D" id="3.40.50.620">
    <property type="entry name" value="HUPs"/>
    <property type="match status" value="1"/>
</dbReference>
<evidence type="ECO:0000256" key="7">
    <source>
        <dbReference type="ARBA" id="ARBA00022962"/>
    </source>
</evidence>
<dbReference type="CDD" id="cd00712">
    <property type="entry name" value="AsnB"/>
    <property type="match status" value="1"/>
</dbReference>
<dbReference type="EC" id="6.3.5.4" evidence="3"/>
<comment type="catalytic activity">
    <reaction evidence="8">
        <text>L-aspartate + L-glutamine + ATP + H2O = L-asparagine + L-glutamate + AMP + diphosphate + H(+)</text>
        <dbReference type="Rhea" id="RHEA:12228"/>
        <dbReference type="ChEBI" id="CHEBI:15377"/>
        <dbReference type="ChEBI" id="CHEBI:15378"/>
        <dbReference type="ChEBI" id="CHEBI:29985"/>
        <dbReference type="ChEBI" id="CHEBI:29991"/>
        <dbReference type="ChEBI" id="CHEBI:30616"/>
        <dbReference type="ChEBI" id="CHEBI:33019"/>
        <dbReference type="ChEBI" id="CHEBI:58048"/>
        <dbReference type="ChEBI" id="CHEBI:58359"/>
        <dbReference type="ChEBI" id="CHEBI:456215"/>
        <dbReference type="EC" id="6.3.5.4"/>
    </reaction>
</comment>
<dbReference type="Pfam" id="PF13537">
    <property type="entry name" value="GATase_7"/>
    <property type="match status" value="1"/>
</dbReference>
<dbReference type="InterPro" id="IPR051786">
    <property type="entry name" value="ASN_synthetase/amidase"/>
</dbReference>
<comment type="caution">
    <text evidence="13">The sequence shown here is derived from an EMBL/GenBank/DDBJ whole genome shotgun (WGS) entry which is preliminary data.</text>
</comment>
<name>A0A2A6DWH4_9BACL</name>
<dbReference type="GO" id="GO:0005524">
    <property type="term" value="F:ATP binding"/>
    <property type="evidence" value="ECO:0007669"/>
    <property type="project" value="UniProtKB-KW"/>
</dbReference>